<evidence type="ECO:0000313" key="1">
    <source>
        <dbReference type="EMBL" id="CAH8246036.1"/>
    </source>
</evidence>
<dbReference type="RefSeq" id="WP_213427799.1">
    <property type="nucleotide sequence ID" value="NZ_AP031286.1"/>
</dbReference>
<sequence length="77" mass="8988">MPIRPRYSLEVAQQHLNAWLAAELAISSAQSYKIGTRSLTRADLKDVMKQIQYWQEQVDLAMGIRKNRVRRYVPLDT</sequence>
<name>A0ABM9G2Z1_9BACL</name>
<protein>
    <submittedName>
        <fullName evidence="1">DUF6148 family protein</fullName>
    </submittedName>
</protein>
<comment type="caution">
    <text evidence="1">The sequence shown here is derived from an EMBL/GenBank/DDBJ whole genome shotgun (WGS) entry which is preliminary data.</text>
</comment>
<reference evidence="1" key="1">
    <citation type="submission" date="2022-06" db="EMBL/GenBank/DDBJ databases">
        <authorList>
            <person name="Dietemann V."/>
            <person name="Ory F."/>
            <person name="Dainat B."/>
            <person name="Oberhansli S."/>
        </authorList>
    </citation>
    <scope>NUCLEOTIDE SEQUENCE</scope>
    <source>
        <strain evidence="1">Ena-SAMPLE-TAB-26-04-2022-14:26:32:270-5432</strain>
    </source>
</reference>
<proteinExistence type="predicted"/>
<gene>
    <name evidence="1" type="ORF">WJ0W_003273</name>
</gene>
<dbReference type="Pfam" id="PF19645">
    <property type="entry name" value="DUF6148"/>
    <property type="match status" value="1"/>
</dbReference>
<accession>A0ABM9G2Z1</accession>
<dbReference type="EMBL" id="CALYLO010000004">
    <property type="protein sequence ID" value="CAH8246036.1"/>
    <property type="molecule type" value="Genomic_DNA"/>
</dbReference>
<evidence type="ECO:0000313" key="2">
    <source>
        <dbReference type="Proteomes" id="UP001154322"/>
    </source>
</evidence>
<dbReference type="Proteomes" id="UP001154322">
    <property type="component" value="Unassembled WGS sequence"/>
</dbReference>
<keyword evidence="2" id="KW-1185">Reference proteome</keyword>
<dbReference type="InterPro" id="IPR046146">
    <property type="entry name" value="DUF6148"/>
</dbReference>
<organism evidence="1 2">
    <name type="scientific">Paenibacillus melissococcoides</name>
    <dbReference type="NCBI Taxonomy" id="2912268"/>
    <lineage>
        <taxon>Bacteria</taxon>
        <taxon>Bacillati</taxon>
        <taxon>Bacillota</taxon>
        <taxon>Bacilli</taxon>
        <taxon>Bacillales</taxon>
        <taxon>Paenibacillaceae</taxon>
        <taxon>Paenibacillus</taxon>
    </lineage>
</organism>